<name>A0A072V008_MEDTR</name>
<protein>
    <submittedName>
        <fullName evidence="1 2">Uncharacterized protein</fullName>
    </submittedName>
</protein>
<dbReference type="AlphaFoldDB" id="A0A072V008"/>
<organism evidence="1 3">
    <name type="scientific">Medicago truncatula</name>
    <name type="common">Barrel medic</name>
    <name type="synonym">Medicago tribuloides</name>
    <dbReference type="NCBI Taxonomy" id="3880"/>
    <lineage>
        <taxon>Eukaryota</taxon>
        <taxon>Viridiplantae</taxon>
        <taxon>Streptophyta</taxon>
        <taxon>Embryophyta</taxon>
        <taxon>Tracheophyta</taxon>
        <taxon>Spermatophyta</taxon>
        <taxon>Magnoliopsida</taxon>
        <taxon>eudicotyledons</taxon>
        <taxon>Gunneridae</taxon>
        <taxon>Pentapetalae</taxon>
        <taxon>rosids</taxon>
        <taxon>fabids</taxon>
        <taxon>Fabales</taxon>
        <taxon>Fabaceae</taxon>
        <taxon>Papilionoideae</taxon>
        <taxon>50 kb inversion clade</taxon>
        <taxon>NPAAA clade</taxon>
        <taxon>Hologalegina</taxon>
        <taxon>IRL clade</taxon>
        <taxon>Trifolieae</taxon>
        <taxon>Medicago</taxon>
    </lineage>
</organism>
<proteinExistence type="predicted"/>
<reference evidence="1 3" key="1">
    <citation type="journal article" date="2011" name="Nature">
        <title>The Medicago genome provides insight into the evolution of rhizobial symbioses.</title>
        <authorList>
            <person name="Young N.D."/>
            <person name="Debelle F."/>
            <person name="Oldroyd G.E."/>
            <person name="Geurts R."/>
            <person name="Cannon S.B."/>
            <person name="Udvardi M.K."/>
            <person name="Benedito V.A."/>
            <person name="Mayer K.F."/>
            <person name="Gouzy J."/>
            <person name="Schoof H."/>
            <person name="Van de Peer Y."/>
            <person name="Proost S."/>
            <person name="Cook D.R."/>
            <person name="Meyers B.C."/>
            <person name="Spannagl M."/>
            <person name="Cheung F."/>
            <person name="De Mita S."/>
            <person name="Krishnakumar V."/>
            <person name="Gundlach H."/>
            <person name="Zhou S."/>
            <person name="Mudge J."/>
            <person name="Bharti A.K."/>
            <person name="Murray J.D."/>
            <person name="Naoumkina M.A."/>
            <person name="Rosen B."/>
            <person name="Silverstein K.A."/>
            <person name="Tang H."/>
            <person name="Rombauts S."/>
            <person name="Zhao P.X."/>
            <person name="Zhou P."/>
            <person name="Barbe V."/>
            <person name="Bardou P."/>
            <person name="Bechner M."/>
            <person name="Bellec A."/>
            <person name="Berger A."/>
            <person name="Berges H."/>
            <person name="Bidwell S."/>
            <person name="Bisseling T."/>
            <person name="Choisne N."/>
            <person name="Couloux A."/>
            <person name="Denny R."/>
            <person name="Deshpande S."/>
            <person name="Dai X."/>
            <person name="Doyle J.J."/>
            <person name="Dudez A.M."/>
            <person name="Farmer A.D."/>
            <person name="Fouteau S."/>
            <person name="Franken C."/>
            <person name="Gibelin C."/>
            <person name="Gish J."/>
            <person name="Goldstein S."/>
            <person name="Gonzalez A.J."/>
            <person name="Green P.J."/>
            <person name="Hallab A."/>
            <person name="Hartog M."/>
            <person name="Hua A."/>
            <person name="Humphray S.J."/>
            <person name="Jeong D.H."/>
            <person name="Jing Y."/>
            <person name="Jocker A."/>
            <person name="Kenton S.M."/>
            <person name="Kim D.J."/>
            <person name="Klee K."/>
            <person name="Lai H."/>
            <person name="Lang C."/>
            <person name="Lin S."/>
            <person name="Macmil S.L."/>
            <person name="Magdelenat G."/>
            <person name="Matthews L."/>
            <person name="McCorrison J."/>
            <person name="Monaghan E.L."/>
            <person name="Mun J.H."/>
            <person name="Najar F.Z."/>
            <person name="Nicholson C."/>
            <person name="Noirot C."/>
            <person name="O'Bleness M."/>
            <person name="Paule C.R."/>
            <person name="Poulain J."/>
            <person name="Prion F."/>
            <person name="Qin B."/>
            <person name="Qu C."/>
            <person name="Retzel E.F."/>
            <person name="Riddle C."/>
            <person name="Sallet E."/>
            <person name="Samain S."/>
            <person name="Samson N."/>
            <person name="Sanders I."/>
            <person name="Saurat O."/>
            <person name="Scarpelli C."/>
            <person name="Schiex T."/>
            <person name="Segurens B."/>
            <person name="Severin A.J."/>
            <person name="Sherrier D.J."/>
            <person name="Shi R."/>
            <person name="Sims S."/>
            <person name="Singer S.R."/>
            <person name="Sinharoy S."/>
            <person name="Sterck L."/>
            <person name="Viollet A."/>
            <person name="Wang B.B."/>
            <person name="Wang K."/>
            <person name="Wang M."/>
            <person name="Wang X."/>
            <person name="Warfsmann J."/>
            <person name="Weissenbach J."/>
            <person name="White D.D."/>
            <person name="White J.D."/>
            <person name="Wiley G.B."/>
            <person name="Wincker P."/>
            <person name="Xing Y."/>
            <person name="Yang L."/>
            <person name="Yao Z."/>
            <person name="Ying F."/>
            <person name="Zhai J."/>
            <person name="Zhou L."/>
            <person name="Zuber A."/>
            <person name="Denarie J."/>
            <person name="Dixon R.A."/>
            <person name="May G.D."/>
            <person name="Schwartz D.C."/>
            <person name="Rogers J."/>
            <person name="Quetier F."/>
            <person name="Town C.D."/>
            <person name="Roe B.A."/>
        </authorList>
    </citation>
    <scope>NUCLEOTIDE SEQUENCE [LARGE SCALE GENOMIC DNA]</scope>
    <source>
        <strain evidence="1">A17</strain>
        <strain evidence="2 3">cv. Jemalong A17</strain>
    </source>
</reference>
<sequence length="63" mass="7261">MYIPTATIILPLNEIKTLKYNNLGLIEKESDPRLENNFDIKFGQSSPRELTEMVKFVCKEGDD</sequence>
<evidence type="ECO:0000313" key="2">
    <source>
        <dbReference type="EnsemblPlants" id="KEH35152"/>
    </source>
</evidence>
<gene>
    <name evidence="1" type="ordered locus">MTR_3g081080</name>
</gene>
<dbReference type="Proteomes" id="UP000002051">
    <property type="component" value="Chromosome 3"/>
</dbReference>
<accession>A0A072V008</accession>
<reference evidence="1 3" key="2">
    <citation type="journal article" date="2014" name="BMC Genomics">
        <title>An improved genome release (version Mt4.0) for the model legume Medicago truncatula.</title>
        <authorList>
            <person name="Tang H."/>
            <person name="Krishnakumar V."/>
            <person name="Bidwell S."/>
            <person name="Rosen B."/>
            <person name="Chan A."/>
            <person name="Zhou S."/>
            <person name="Gentzbittel L."/>
            <person name="Childs K.L."/>
            <person name="Yandell M."/>
            <person name="Gundlach H."/>
            <person name="Mayer K.F."/>
            <person name="Schwartz D.C."/>
            <person name="Town C.D."/>
        </authorList>
    </citation>
    <scope>GENOME REANNOTATION</scope>
    <source>
        <strain evidence="1">A17</strain>
        <strain evidence="2 3">cv. Jemalong A17</strain>
    </source>
</reference>
<dbReference type="HOGENOM" id="CLU_2889137_0_0_1"/>
<evidence type="ECO:0000313" key="1">
    <source>
        <dbReference type="EMBL" id="KEH35152.1"/>
    </source>
</evidence>
<reference evidence="2" key="3">
    <citation type="submission" date="2015-04" db="UniProtKB">
        <authorList>
            <consortium name="EnsemblPlants"/>
        </authorList>
    </citation>
    <scope>IDENTIFICATION</scope>
    <source>
        <strain evidence="2">cv. Jemalong A17</strain>
    </source>
</reference>
<evidence type="ECO:0000313" key="3">
    <source>
        <dbReference type="Proteomes" id="UP000002051"/>
    </source>
</evidence>
<keyword evidence="3" id="KW-1185">Reference proteome</keyword>
<dbReference type="EnsemblPlants" id="KEH35152">
    <property type="protein sequence ID" value="KEH35152"/>
    <property type="gene ID" value="MTR_3g081080"/>
</dbReference>
<dbReference type="EMBL" id="CM001219">
    <property type="protein sequence ID" value="KEH35152.1"/>
    <property type="molecule type" value="Genomic_DNA"/>
</dbReference>